<protein>
    <submittedName>
        <fullName evidence="4">NACHT and WD domain protein</fullName>
    </submittedName>
</protein>
<organism evidence="4 5">
    <name type="scientific">Apiospora aurea</name>
    <dbReference type="NCBI Taxonomy" id="335848"/>
    <lineage>
        <taxon>Eukaryota</taxon>
        <taxon>Fungi</taxon>
        <taxon>Dikarya</taxon>
        <taxon>Ascomycota</taxon>
        <taxon>Pezizomycotina</taxon>
        <taxon>Sordariomycetes</taxon>
        <taxon>Xylariomycetidae</taxon>
        <taxon>Amphisphaeriales</taxon>
        <taxon>Apiosporaceae</taxon>
        <taxon>Apiospora</taxon>
    </lineage>
</organism>
<dbReference type="Gene3D" id="2.130.10.10">
    <property type="entry name" value="YVTN repeat-like/Quinoprotein amine dehydrogenase"/>
    <property type="match status" value="1"/>
</dbReference>
<keyword evidence="1" id="KW-0677">Repeat</keyword>
<keyword evidence="5" id="KW-1185">Reference proteome</keyword>
<dbReference type="Proteomes" id="UP001391051">
    <property type="component" value="Unassembled WGS sequence"/>
</dbReference>
<dbReference type="PANTHER" id="PTHR10039:SF16">
    <property type="entry name" value="GPI INOSITOL-DEACYLASE"/>
    <property type="match status" value="1"/>
</dbReference>
<proteinExistence type="predicted"/>
<evidence type="ECO:0000313" key="4">
    <source>
        <dbReference type="EMBL" id="KAK7967453.1"/>
    </source>
</evidence>
<gene>
    <name evidence="4" type="ORF">PG986_001730</name>
</gene>
<evidence type="ECO:0000259" key="3">
    <source>
        <dbReference type="Pfam" id="PF24883"/>
    </source>
</evidence>
<evidence type="ECO:0000256" key="1">
    <source>
        <dbReference type="ARBA" id="ARBA00022737"/>
    </source>
</evidence>
<dbReference type="GeneID" id="92071014"/>
<evidence type="ECO:0000313" key="5">
    <source>
        <dbReference type="Proteomes" id="UP001391051"/>
    </source>
</evidence>
<dbReference type="RefSeq" id="XP_066706845.1">
    <property type="nucleotide sequence ID" value="XM_066837952.1"/>
</dbReference>
<accession>A0ABR1QXR4</accession>
<dbReference type="InterPro" id="IPR056884">
    <property type="entry name" value="NPHP3-like_N"/>
</dbReference>
<name>A0ABR1QXR4_9PEZI</name>
<dbReference type="SUPFAM" id="SSF50978">
    <property type="entry name" value="WD40 repeat-like"/>
    <property type="match status" value="1"/>
</dbReference>
<sequence>MDNARQMPRLPRSEPTGSRPSFLERRLSRLTTPSRSATSSLEDTRGPLGLNLLHEPSETHVDLVFGGSRKTWSASADISTFWPQIWLPSEPGFKNVRIHSYGYNSDWAERKGNALNILDFGKGLVGDLNNSPEIRRSEMLKSIAHHLGAPDRPEDELTKLDDIKIKDSCQWLTNKSIFLDWQSGQDHNTGDPSPDVFWLSGRPGCGKSVLTSHVIKHNNKEASSASALLRSLTCQMAETSPLMRQELLAMVNEAEFLNQNDEKSVWKTTPGWVIFTKVIQMFTPLAAASYQDGDLVIFNPFDGQQQAVVATSAHVLASSPDGRTLATGEPDDAVREPISDEIPHPALLVDYKPLSEDSTVTAIFEHPSGKWILGGRENGAVCVFDITTGAEVQQLLKPSVIAVKSIAWSMKHDYLSLSDISGSFNVRRVAVTPEGVWTMEKSLSSRSADRPIEQLVFDPSGTQLLVSTDTIDEIWNIAEARVVHSIPRHSSTTWHWLNDPLCGKELLLIEPKVAHAFAWKDFERLSVADGIELPGTGTPKLILDNVISSRSGRNLCVRLLKPSDSNYVGLQVYSASSSNSKATSAKPIAAYRTLAGRVKTIVGVHRSSLVFLDIDGWI</sequence>
<dbReference type="PANTHER" id="PTHR10039">
    <property type="entry name" value="AMELOGENIN"/>
    <property type="match status" value="1"/>
</dbReference>
<feature type="domain" description="Nephrocystin 3-like N-terminal" evidence="3">
    <location>
        <begin position="168"/>
        <end position="268"/>
    </location>
</feature>
<evidence type="ECO:0000256" key="2">
    <source>
        <dbReference type="SAM" id="MobiDB-lite"/>
    </source>
</evidence>
<feature type="region of interest" description="Disordered" evidence="2">
    <location>
        <begin position="1"/>
        <end position="22"/>
    </location>
</feature>
<dbReference type="InterPro" id="IPR036322">
    <property type="entry name" value="WD40_repeat_dom_sf"/>
</dbReference>
<dbReference type="Pfam" id="PF24883">
    <property type="entry name" value="NPHP3_N"/>
    <property type="match status" value="1"/>
</dbReference>
<dbReference type="InterPro" id="IPR015943">
    <property type="entry name" value="WD40/YVTN_repeat-like_dom_sf"/>
</dbReference>
<comment type="caution">
    <text evidence="4">The sequence shown here is derived from an EMBL/GenBank/DDBJ whole genome shotgun (WGS) entry which is preliminary data.</text>
</comment>
<dbReference type="EMBL" id="JAQQWE010000001">
    <property type="protein sequence ID" value="KAK7967453.1"/>
    <property type="molecule type" value="Genomic_DNA"/>
</dbReference>
<reference evidence="4 5" key="1">
    <citation type="submission" date="2023-01" db="EMBL/GenBank/DDBJ databases">
        <title>Analysis of 21 Apiospora genomes using comparative genomics revels a genus with tremendous synthesis potential of carbohydrate active enzymes and secondary metabolites.</title>
        <authorList>
            <person name="Sorensen T."/>
        </authorList>
    </citation>
    <scope>NUCLEOTIDE SEQUENCE [LARGE SCALE GENOMIC DNA]</scope>
    <source>
        <strain evidence="4 5">CBS 24483</strain>
    </source>
</reference>